<evidence type="ECO:0000256" key="3">
    <source>
        <dbReference type="ARBA" id="ARBA00022692"/>
    </source>
</evidence>
<dbReference type="AlphaFoldDB" id="A0A150G0K0"/>
<comment type="caution">
    <text evidence="10">The sequence shown here is derived from an EMBL/GenBank/DDBJ whole genome shotgun (WGS) entry which is preliminary data.</text>
</comment>
<reference evidence="11" key="1">
    <citation type="journal article" date="2016" name="Nat. Commun.">
        <title>The Gonium pectorale genome demonstrates co-option of cell cycle regulation during the evolution of multicellularity.</title>
        <authorList>
            <person name="Hanschen E.R."/>
            <person name="Marriage T.N."/>
            <person name="Ferris P.J."/>
            <person name="Hamaji T."/>
            <person name="Toyoda A."/>
            <person name="Fujiyama A."/>
            <person name="Neme R."/>
            <person name="Noguchi H."/>
            <person name="Minakuchi Y."/>
            <person name="Suzuki M."/>
            <person name="Kawai-Toyooka H."/>
            <person name="Smith D.R."/>
            <person name="Sparks H."/>
            <person name="Anderson J."/>
            <person name="Bakaric R."/>
            <person name="Luria V."/>
            <person name="Karger A."/>
            <person name="Kirschner M.W."/>
            <person name="Durand P.M."/>
            <person name="Michod R.E."/>
            <person name="Nozaki H."/>
            <person name="Olson B.J."/>
        </authorList>
    </citation>
    <scope>NUCLEOTIDE SEQUENCE [LARGE SCALE GENOMIC DNA]</scope>
    <source>
        <strain evidence="11">NIES-2863</strain>
    </source>
</reference>
<dbReference type="SUPFAM" id="SSF48403">
    <property type="entry name" value="Ankyrin repeat"/>
    <property type="match status" value="1"/>
</dbReference>
<dbReference type="InterPro" id="IPR050352">
    <property type="entry name" value="ABCG_transporters"/>
</dbReference>
<dbReference type="PANTHER" id="PTHR48041:SF91">
    <property type="entry name" value="ABC TRANSPORTER G FAMILY MEMBER 28"/>
    <property type="match status" value="1"/>
</dbReference>
<keyword evidence="5 8" id="KW-0472">Membrane</keyword>
<dbReference type="PANTHER" id="PTHR48041">
    <property type="entry name" value="ABC TRANSPORTER G FAMILY MEMBER 28"/>
    <property type="match status" value="1"/>
</dbReference>
<dbReference type="Gene3D" id="3.40.50.300">
    <property type="entry name" value="P-loop containing nucleotide triphosphate hydrolases"/>
    <property type="match status" value="1"/>
</dbReference>
<keyword evidence="6" id="KW-0040">ANK repeat</keyword>
<dbReference type="InterPro" id="IPR002110">
    <property type="entry name" value="Ankyrin_rpt"/>
</dbReference>
<dbReference type="GO" id="GO:0016020">
    <property type="term" value="C:membrane"/>
    <property type="evidence" value="ECO:0007669"/>
    <property type="project" value="UniProtKB-SubCell"/>
</dbReference>
<dbReference type="InterPro" id="IPR027417">
    <property type="entry name" value="P-loop_NTPase"/>
</dbReference>
<dbReference type="InterPro" id="IPR036770">
    <property type="entry name" value="Ankyrin_rpt-contain_sf"/>
</dbReference>
<gene>
    <name evidence="10" type="ORF">GPECTOR_93g627</name>
</gene>
<feature type="transmembrane region" description="Helical" evidence="8">
    <location>
        <begin position="411"/>
        <end position="434"/>
    </location>
</feature>
<sequence>MGPSGCGKSTLVKLLTGRLMPAKTVSVALGTKTHVLLSNTKYRRLLGYVPQEDVLHANLTVRENIEYAARLTMRPGARSLLRNALVWALVKELRLLDAQHKVVGSESRPGTSGGERKRVNIGMGMVSLTPVLILDEPTSGLDASTSCVVVDIMSALAQHAGLNVVCVLHTPRQDSFLRVDNVVLLARDGVVVYAGSPRGCRPYFEGRLGFSVDASNNIADSIMDITTGSNLPANRGGAGRRKRSGDEEQPADGGGSGSGGREDLGLQGLGADDLPFAWLLQSYHLDRQRFKEMQKELRSLAGDHPDSWTEMAAEVSKDRALEIYLIWAAPPAPAPAAASSPKQDETFPEVYNAYLERRLNNFVWLFVRNLHNSSRQFWVAQLDVSLLLAAALIVGAVQSHECELGVSATSTFAACLLSDLGWVFLSPAIYYAVYHFMVVPRASFGWYYLVGVLVCWWSSGFAYTISLSGIPPQAQLLFSIVLILIIGAFLHGLRPLSIRATRGTVLEAFLGFSYNRWAMEAATIQEFNRYMYERRVEIASAYYDLGICHMDRRMKDDGTVYDDDSGSLGPVLVAVAAGHVPVVRVLLKHANKAVVREAHGPLGMTALYWACKCGQKEVARLLLKHGAHVRTAAGIGELVISPAEKAPIRFITYLRG</sequence>
<evidence type="ECO:0000313" key="11">
    <source>
        <dbReference type="Proteomes" id="UP000075714"/>
    </source>
</evidence>
<dbReference type="InterPro" id="IPR003439">
    <property type="entry name" value="ABC_transporter-like_ATP-bd"/>
</dbReference>
<feature type="repeat" description="ANK" evidence="6">
    <location>
        <begin position="602"/>
        <end position="634"/>
    </location>
</feature>
<keyword evidence="11" id="KW-1185">Reference proteome</keyword>
<dbReference type="GO" id="GO:0140359">
    <property type="term" value="F:ABC-type transporter activity"/>
    <property type="evidence" value="ECO:0007669"/>
    <property type="project" value="InterPro"/>
</dbReference>
<dbReference type="PROSITE" id="PS50297">
    <property type="entry name" value="ANK_REP_REGION"/>
    <property type="match status" value="1"/>
</dbReference>
<accession>A0A150G0K0</accession>
<keyword evidence="2" id="KW-0813">Transport</keyword>
<evidence type="ECO:0000259" key="9">
    <source>
        <dbReference type="PROSITE" id="PS50893"/>
    </source>
</evidence>
<evidence type="ECO:0000256" key="1">
    <source>
        <dbReference type="ARBA" id="ARBA00004141"/>
    </source>
</evidence>
<dbReference type="Proteomes" id="UP000075714">
    <property type="component" value="Unassembled WGS sequence"/>
</dbReference>
<evidence type="ECO:0000256" key="8">
    <source>
        <dbReference type="SAM" id="Phobius"/>
    </source>
</evidence>
<dbReference type="GO" id="GO:0016887">
    <property type="term" value="F:ATP hydrolysis activity"/>
    <property type="evidence" value="ECO:0007669"/>
    <property type="project" value="InterPro"/>
</dbReference>
<dbReference type="Pfam" id="PF00005">
    <property type="entry name" value="ABC_tran"/>
    <property type="match status" value="1"/>
</dbReference>
<dbReference type="SUPFAM" id="SSF52540">
    <property type="entry name" value="P-loop containing nucleoside triphosphate hydrolases"/>
    <property type="match status" value="1"/>
</dbReference>
<feature type="transmembrane region" description="Helical" evidence="8">
    <location>
        <begin position="476"/>
        <end position="493"/>
    </location>
</feature>
<dbReference type="SMART" id="SM00248">
    <property type="entry name" value="ANK"/>
    <property type="match status" value="2"/>
</dbReference>
<dbReference type="Pfam" id="PF19055">
    <property type="entry name" value="ABC2_membrane_7"/>
    <property type="match status" value="1"/>
</dbReference>
<dbReference type="GO" id="GO:0005524">
    <property type="term" value="F:ATP binding"/>
    <property type="evidence" value="ECO:0007669"/>
    <property type="project" value="InterPro"/>
</dbReference>
<dbReference type="Pfam" id="PF12796">
    <property type="entry name" value="Ank_2"/>
    <property type="match status" value="1"/>
</dbReference>
<evidence type="ECO:0000256" key="7">
    <source>
        <dbReference type="SAM" id="MobiDB-lite"/>
    </source>
</evidence>
<dbReference type="PROSITE" id="PS50893">
    <property type="entry name" value="ABC_TRANSPORTER_2"/>
    <property type="match status" value="1"/>
</dbReference>
<evidence type="ECO:0000256" key="5">
    <source>
        <dbReference type="ARBA" id="ARBA00023136"/>
    </source>
</evidence>
<evidence type="ECO:0000256" key="2">
    <source>
        <dbReference type="ARBA" id="ARBA00022448"/>
    </source>
</evidence>
<evidence type="ECO:0000256" key="6">
    <source>
        <dbReference type="PROSITE-ProRule" id="PRU00023"/>
    </source>
</evidence>
<proteinExistence type="predicted"/>
<evidence type="ECO:0000256" key="4">
    <source>
        <dbReference type="ARBA" id="ARBA00022989"/>
    </source>
</evidence>
<feature type="transmembrane region" description="Helical" evidence="8">
    <location>
        <begin position="446"/>
        <end position="470"/>
    </location>
</feature>
<comment type="subcellular location">
    <subcellularLocation>
        <location evidence="1">Membrane</location>
        <topology evidence="1">Multi-pass membrane protein</topology>
    </subcellularLocation>
</comment>
<feature type="domain" description="ABC transporter" evidence="9">
    <location>
        <begin position="1"/>
        <end position="213"/>
    </location>
</feature>
<keyword evidence="4 8" id="KW-1133">Transmembrane helix</keyword>
<dbReference type="InterPro" id="IPR043926">
    <property type="entry name" value="ABCG_dom"/>
</dbReference>
<feature type="region of interest" description="Disordered" evidence="7">
    <location>
        <begin position="229"/>
        <end position="264"/>
    </location>
</feature>
<protein>
    <recommendedName>
        <fullName evidence="9">ABC transporter domain-containing protein</fullName>
    </recommendedName>
</protein>
<dbReference type="PROSITE" id="PS50088">
    <property type="entry name" value="ANK_REPEAT"/>
    <property type="match status" value="1"/>
</dbReference>
<keyword evidence="3 8" id="KW-0812">Transmembrane</keyword>
<dbReference type="Gene3D" id="1.25.40.20">
    <property type="entry name" value="Ankyrin repeat-containing domain"/>
    <property type="match status" value="1"/>
</dbReference>
<name>A0A150G0K0_GONPE</name>
<organism evidence="10 11">
    <name type="scientific">Gonium pectorale</name>
    <name type="common">Green alga</name>
    <dbReference type="NCBI Taxonomy" id="33097"/>
    <lineage>
        <taxon>Eukaryota</taxon>
        <taxon>Viridiplantae</taxon>
        <taxon>Chlorophyta</taxon>
        <taxon>core chlorophytes</taxon>
        <taxon>Chlorophyceae</taxon>
        <taxon>CS clade</taxon>
        <taxon>Chlamydomonadales</taxon>
        <taxon>Volvocaceae</taxon>
        <taxon>Gonium</taxon>
    </lineage>
</organism>
<dbReference type="OrthoDB" id="1720926at2759"/>
<evidence type="ECO:0000313" key="10">
    <source>
        <dbReference type="EMBL" id="KXZ43357.1"/>
    </source>
</evidence>
<dbReference type="EMBL" id="LSYV01000094">
    <property type="protein sequence ID" value="KXZ43357.1"/>
    <property type="molecule type" value="Genomic_DNA"/>
</dbReference>